<keyword evidence="2" id="KW-1185">Reference proteome</keyword>
<name>A0ABW3NNC8_9FLAO</name>
<gene>
    <name evidence="1" type="ORF">ACFQ3Q_01410</name>
</gene>
<dbReference type="Proteomes" id="UP001597131">
    <property type="component" value="Unassembled WGS sequence"/>
</dbReference>
<proteinExistence type="predicted"/>
<dbReference type="RefSeq" id="WP_380742196.1">
    <property type="nucleotide sequence ID" value="NZ_JBHTLI010000001.1"/>
</dbReference>
<sequence length="572" mass="64138">MKKTFYFLMMFVGLAITGCEPMEDIHDEIDAELEGKVAGAVDYTLEEDDYTETLELGFPNFGSEEEAKELIPVVLNEKFPALGANSSVNVTFDLYDPIRVQEATVASADYEGIGLSVDYFSDFSEIQEVLAYKYPQAEQGDYVELTYRTLADEIMYNLTPEDFDLIEEEFASVYPDAAESAGNYSNFERREDNDAYWSDAMILEALNVVLSENYDDVEGQKYNVSYRIYNGNSGTESMTVQFDGNAYVAVGGTAYEFANADYEFVASEFASTYPGPAENVGNYGSFDVRSSSDNYWSDDMLMEAINAVLMEQYPSAETGAKFEVSFKVYPGGGTTTWIWNVILTDDGYIIDESASVSTIEETKVFAYANGDWNEPFMLPADSYTEEFGQTYSNFDDEDEALYKIGIYLESVYPYAEEGDFVPVGYKFYDDGSTDIEYANFVFENGEWNFIPSVVQTSLQFGNDGSAWIPDNTIRYTLAGSDYAIIASEFGEVYPGPAGSVDQYSNFDRREGNSAYWSDDMILEAMQVLLDEIAPNAEVGQKYVITYAIYNGTNTTEEISLIKNEDGEWVINE</sequence>
<comment type="caution">
    <text evidence="1">The sequence shown here is derived from an EMBL/GenBank/DDBJ whole genome shotgun (WGS) entry which is preliminary data.</text>
</comment>
<accession>A0ABW3NNC8</accession>
<dbReference type="PROSITE" id="PS51257">
    <property type="entry name" value="PROKAR_LIPOPROTEIN"/>
    <property type="match status" value="1"/>
</dbReference>
<evidence type="ECO:0008006" key="3">
    <source>
        <dbReference type="Google" id="ProtNLM"/>
    </source>
</evidence>
<evidence type="ECO:0000313" key="2">
    <source>
        <dbReference type="Proteomes" id="UP001597131"/>
    </source>
</evidence>
<evidence type="ECO:0000313" key="1">
    <source>
        <dbReference type="EMBL" id="MFD1094394.1"/>
    </source>
</evidence>
<reference evidence="2" key="1">
    <citation type="journal article" date="2019" name="Int. J. Syst. Evol. Microbiol.">
        <title>The Global Catalogue of Microorganisms (GCM) 10K type strain sequencing project: providing services to taxonomists for standard genome sequencing and annotation.</title>
        <authorList>
            <consortium name="The Broad Institute Genomics Platform"/>
            <consortium name="The Broad Institute Genome Sequencing Center for Infectious Disease"/>
            <person name="Wu L."/>
            <person name="Ma J."/>
        </authorList>
    </citation>
    <scope>NUCLEOTIDE SEQUENCE [LARGE SCALE GENOMIC DNA]</scope>
    <source>
        <strain evidence="2">CCUG 64793</strain>
    </source>
</reference>
<dbReference type="EMBL" id="JBHTLI010000001">
    <property type="protein sequence ID" value="MFD1094394.1"/>
    <property type="molecule type" value="Genomic_DNA"/>
</dbReference>
<protein>
    <recommendedName>
        <fullName evidence="3">DUF5017 domain-containing protein</fullName>
    </recommendedName>
</protein>
<organism evidence="1 2">
    <name type="scientific">Salegentibacter chungangensis</name>
    <dbReference type="NCBI Taxonomy" id="1335724"/>
    <lineage>
        <taxon>Bacteria</taxon>
        <taxon>Pseudomonadati</taxon>
        <taxon>Bacteroidota</taxon>
        <taxon>Flavobacteriia</taxon>
        <taxon>Flavobacteriales</taxon>
        <taxon>Flavobacteriaceae</taxon>
        <taxon>Salegentibacter</taxon>
    </lineage>
</organism>